<evidence type="ECO:0000259" key="5">
    <source>
        <dbReference type="PROSITE" id="PS51192"/>
    </source>
</evidence>
<dbReference type="PANTHER" id="PTHR18934:SF99">
    <property type="entry name" value="ATP-DEPENDENT RNA HELICASE DHX37-RELATED"/>
    <property type="match status" value="1"/>
</dbReference>
<dbReference type="SMART" id="SM00490">
    <property type="entry name" value="HELICc"/>
    <property type="match status" value="1"/>
</dbReference>
<dbReference type="Gene3D" id="1.20.120.1080">
    <property type="match status" value="1"/>
</dbReference>
<dbReference type="Pfam" id="PF00270">
    <property type="entry name" value="DEAD"/>
    <property type="match status" value="1"/>
</dbReference>
<dbReference type="Gene3D" id="3.40.50.300">
    <property type="entry name" value="P-loop containing nucleotide triphosphate hydrolases"/>
    <property type="match status" value="2"/>
</dbReference>
<evidence type="ECO:0000256" key="2">
    <source>
        <dbReference type="ARBA" id="ARBA00022801"/>
    </source>
</evidence>
<evidence type="ECO:0000259" key="6">
    <source>
        <dbReference type="PROSITE" id="PS51194"/>
    </source>
</evidence>
<keyword evidence="8" id="KW-1185">Reference proteome</keyword>
<evidence type="ECO:0000313" key="7">
    <source>
        <dbReference type="EMBL" id="GAA4618294.1"/>
    </source>
</evidence>
<keyword evidence="1" id="KW-0547">Nucleotide-binding</keyword>
<dbReference type="PANTHER" id="PTHR18934">
    <property type="entry name" value="ATP-DEPENDENT RNA HELICASE"/>
    <property type="match status" value="1"/>
</dbReference>
<keyword evidence="3" id="KW-0347">Helicase</keyword>
<evidence type="ECO:0000313" key="8">
    <source>
        <dbReference type="Proteomes" id="UP001500212"/>
    </source>
</evidence>
<dbReference type="CDD" id="cd17917">
    <property type="entry name" value="DEXHc_RHA-like"/>
    <property type="match status" value="1"/>
</dbReference>
<feature type="domain" description="Helicase ATP-binding" evidence="5">
    <location>
        <begin position="15"/>
        <end position="172"/>
    </location>
</feature>
<protein>
    <recommendedName>
        <fullName evidence="9">DEAD/DEAH box helicase</fullName>
    </recommendedName>
</protein>
<dbReference type="SMART" id="SM00487">
    <property type="entry name" value="DEXDc"/>
    <property type="match status" value="1"/>
</dbReference>
<dbReference type="RefSeq" id="WP_345366502.1">
    <property type="nucleotide sequence ID" value="NZ_BAABHJ010000040.1"/>
</dbReference>
<dbReference type="InterPro" id="IPR027417">
    <property type="entry name" value="P-loop_NTPase"/>
</dbReference>
<evidence type="ECO:0000256" key="1">
    <source>
        <dbReference type="ARBA" id="ARBA00022741"/>
    </source>
</evidence>
<gene>
    <name evidence="7" type="ORF">GCM10023195_82130</name>
</gene>
<dbReference type="SMART" id="SM00847">
    <property type="entry name" value="HA2"/>
    <property type="match status" value="1"/>
</dbReference>
<reference evidence="8" key="1">
    <citation type="journal article" date="2019" name="Int. J. Syst. Evol. Microbiol.">
        <title>The Global Catalogue of Microorganisms (GCM) 10K type strain sequencing project: providing services to taxonomists for standard genome sequencing and annotation.</title>
        <authorList>
            <consortium name="The Broad Institute Genomics Platform"/>
            <consortium name="The Broad Institute Genome Sequencing Center for Infectious Disease"/>
            <person name="Wu L."/>
            <person name="Ma J."/>
        </authorList>
    </citation>
    <scope>NUCLEOTIDE SEQUENCE [LARGE SCALE GENOMIC DNA]</scope>
    <source>
        <strain evidence="8">JCM 17938</strain>
    </source>
</reference>
<keyword evidence="4" id="KW-0067">ATP-binding</keyword>
<dbReference type="InterPro" id="IPR014001">
    <property type="entry name" value="Helicase_ATP-bd"/>
</dbReference>
<evidence type="ECO:0000256" key="3">
    <source>
        <dbReference type="ARBA" id="ARBA00022806"/>
    </source>
</evidence>
<organism evidence="7 8">
    <name type="scientific">Actinoallomurus liliacearum</name>
    <dbReference type="NCBI Taxonomy" id="1080073"/>
    <lineage>
        <taxon>Bacteria</taxon>
        <taxon>Bacillati</taxon>
        <taxon>Actinomycetota</taxon>
        <taxon>Actinomycetes</taxon>
        <taxon>Streptosporangiales</taxon>
        <taxon>Thermomonosporaceae</taxon>
        <taxon>Actinoallomurus</taxon>
    </lineage>
</organism>
<proteinExistence type="predicted"/>
<accession>A0ABP8TWJ9</accession>
<dbReference type="SUPFAM" id="SSF52540">
    <property type="entry name" value="P-loop containing nucleoside triphosphate hydrolases"/>
    <property type="match status" value="1"/>
</dbReference>
<dbReference type="CDD" id="cd18791">
    <property type="entry name" value="SF2_C_RHA"/>
    <property type="match status" value="1"/>
</dbReference>
<name>A0ABP8TWJ9_9ACTN</name>
<dbReference type="InterPro" id="IPR001650">
    <property type="entry name" value="Helicase_C-like"/>
</dbReference>
<comment type="caution">
    <text evidence="7">The sequence shown here is derived from an EMBL/GenBank/DDBJ whole genome shotgun (WGS) entry which is preliminary data.</text>
</comment>
<dbReference type="EMBL" id="BAABHJ010000040">
    <property type="protein sequence ID" value="GAA4618294.1"/>
    <property type="molecule type" value="Genomic_DNA"/>
</dbReference>
<dbReference type="InterPro" id="IPR011545">
    <property type="entry name" value="DEAD/DEAH_box_helicase_dom"/>
</dbReference>
<dbReference type="Pfam" id="PF00271">
    <property type="entry name" value="Helicase_C"/>
    <property type="match status" value="1"/>
</dbReference>
<evidence type="ECO:0008006" key="9">
    <source>
        <dbReference type="Google" id="ProtNLM"/>
    </source>
</evidence>
<keyword evidence="2" id="KW-0378">Hydrolase</keyword>
<evidence type="ECO:0000256" key="4">
    <source>
        <dbReference type="ARBA" id="ARBA00022840"/>
    </source>
</evidence>
<feature type="domain" description="Helicase C-terminal" evidence="6">
    <location>
        <begin position="187"/>
        <end position="355"/>
    </location>
</feature>
<dbReference type="InterPro" id="IPR007502">
    <property type="entry name" value="Helicase-assoc_dom"/>
</dbReference>
<dbReference type="PROSITE" id="PS51194">
    <property type="entry name" value="HELICASE_CTER"/>
    <property type="match status" value="1"/>
</dbReference>
<dbReference type="Proteomes" id="UP001500212">
    <property type="component" value="Unassembled WGS sequence"/>
</dbReference>
<sequence>MGSNLPIAAFRSQIVAAVADSPVVIVTAETGAGKSTQVPQYLLEEGYDIVVTQPRVLAAKTLAERVAEETGASLGGTVGFETAREKRVSEATRCLFATDGLALVRKLMGSGQASVLVIDEVHEWNSNVETLVAWCKLQLENGAGFKLVLMSATLQARELAAYFGGAPIITVPGRTFPVEERPASGATLEEDVVSLLREGRNVLVFQPGKAEISKIVERLRSTPDLDAEILPLHGTLTPQEQAAAFRPSRRPKCVVATNVAQTSVTIPDIDAVVDSGMERRVELVDGVEGLYLEPVSLADRAQRKGRAGRTKPGVYIDWCTHAGRPEFPKPELLRCRLETLALRLAAAGFDMEELRFFHQPEPGAIRDAKRALRALGCMDAAGKVTRIGRLVAKLPVSVQYARMIVEADRLGVTDDLITVAAILEQGEITARVCDRCRQLGRQSCSCWRLLAQGETSDVMAQLAVYRAAGRMSRREMSAAGVFVKAFYEAKEKRRRLAGALKGKVKFGSNGRRENILRAVCAGMVDHLYEREFGVYRNGDGIGRELARESVVRDAQWLVALPWDLEIKCRRGGTRVLPLVRMASPVDPEWLIDVAPHLAELREGLNPVYEEERDEVVSTSELWFNGRFVKEFRKLDPEHPDAAELRRVGRNNRQWRSWTERPEIALPDTSADAIPEIVVCAYGADAETGEPLRAYGTVAPYDYRWYSSDPSFKIVWGRDRGVAAKLRQDAVSTLESIRAEAERQRRAAEVLWLAEAGEPLL</sequence>
<dbReference type="PROSITE" id="PS51192">
    <property type="entry name" value="HELICASE_ATP_BIND_1"/>
    <property type="match status" value="1"/>
</dbReference>